<dbReference type="Proteomes" id="UP000199271">
    <property type="component" value="Unassembled WGS sequence"/>
</dbReference>
<dbReference type="GeneID" id="34300433"/>
<protein>
    <recommendedName>
        <fullName evidence="5">Polyketide cyclase</fullName>
    </recommendedName>
</protein>
<keyword evidence="3" id="KW-1185">Reference proteome</keyword>
<sequence length="144" mass="16656">MKYSFEQKTSASITDVWSLYENVNKWFTWENDLEKISLEGLFETNTKGSMTLTNMPPMSFELVKVIPEEVFIDKTTIPNMGDINFIHELIETHHKETVIRHSVEFVPLNREPKANDLQFISKIFENVPASVFSLIEVATNDSKI</sequence>
<reference evidence="2" key="2">
    <citation type="submission" date="2021-05" db="EMBL/GenBank/DDBJ databases">
        <title>Pangenome of Leuconostoc gelidum warrants species status for Leuconostoc gelidum subsp. gasicomitatum.</title>
        <authorList>
            <person name="Johansson P."/>
            <person name="Sade E."/>
            <person name="Hultman J."/>
            <person name="Auvinen P."/>
            <person name="Bjorkroth J."/>
        </authorList>
    </citation>
    <scope>NUCLEOTIDE SEQUENCE</scope>
    <source>
        <strain evidence="2">A.21.4</strain>
    </source>
</reference>
<reference evidence="1 3" key="1">
    <citation type="submission" date="2015-12" db="EMBL/GenBank/DDBJ databases">
        <authorList>
            <person name="Andreevskaya M."/>
        </authorList>
    </citation>
    <scope>NUCLEOTIDE SEQUENCE [LARGE SCALE GENOMIC DNA]</scope>
    <source>
        <strain evidence="1 3">C122c</strain>
    </source>
</reference>
<dbReference type="Proteomes" id="UP000752647">
    <property type="component" value="Unassembled WGS sequence"/>
</dbReference>
<dbReference type="SUPFAM" id="SSF55961">
    <property type="entry name" value="Bet v1-like"/>
    <property type="match status" value="1"/>
</dbReference>
<evidence type="ECO:0000313" key="3">
    <source>
        <dbReference type="Proteomes" id="UP000199271"/>
    </source>
</evidence>
<dbReference type="RefSeq" id="WP_010381751.1">
    <property type="nucleotide sequence ID" value="NZ_BPKT01000003.1"/>
</dbReference>
<dbReference type="OMA" id="EDAWTYY"/>
<dbReference type="Gene3D" id="3.30.530.20">
    <property type="match status" value="1"/>
</dbReference>
<gene>
    <name evidence="1" type="ORF">C122C_0636</name>
    <name evidence="2" type="ORF">KIJ12_07550</name>
</gene>
<dbReference type="AlphaFoldDB" id="A0A9Q3SZL0"/>
<evidence type="ECO:0008006" key="5">
    <source>
        <dbReference type="Google" id="ProtNLM"/>
    </source>
</evidence>
<proteinExistence type="predicted"/>
<accession>A0A9Q3SZL0</accession>
<comment type="caution">
    <text evidence="2">The sequence shown here is derived from an EMBL/GenBank/DDBJ whole genome shotgun (WGS) entry which is preliminary data.</text>
</comment>
<organism evidence="2 4">
    <name type="scientific">Leuconostoc gasicomitatum</name>
    <dbReference type="NCBI Taxonomy" id="115778"/>
    <lineage>
        <taxon>Bacteria</taxon>
        <taxon>Bacillati</taxon>
        <taxon>Bacillota</taxon>
        <taxon>Bacilli</taxon>
        <taxon>Lactobacillales</taxon>
        <taxon>Lactobacillaceae</taxon>
        <taxon>Leuconostoc</taxon>
        <taxon>Leuconostoc gelidum group</taxon>
    </lineage>
</organism>
<evidence type="ECO:0000313" key="1">
    <source>
        <dbReference type="EMBL" id="CUW07550.1"/>
    </source>
</evidence>
<name>A0A9Q3SZL0_9LACO</name>
<dbReference type="InterPro" id="IPR023393">
    <property type="entry name" value="START-like_dom_sf"/>
</dbReference>
<evidence type="ECO:0000313" key="2">
    <source>
        <dbReference type="EMBL" id="MBZ5962991.1"/>
    </source>
</evidence>
<evidence type="ECO:0000313" key="4">
    <source>
        <dbReference type="Proteomes" id="UP000752647"/>
    </source>
</evidence>
<dbReference type="EMBL" id="JAHBFI010000019">
    <property type="protein sequence ID" value="MBZ5962991.1"/>
    <property type="molecule type" value="Genomic_DNA"/>
</dbReference>
<dbReference type="EMBL" id="FBSY01000004">
    <property type="protein sequence ID" value="CUW07550.1"/>
    <property type="molecule type" value="Genomic_DNA"/>
</dbReference>